<dbReference type="EMBL" id="JQFZ01000283">
    <property type="protein sequence ID" value="KGO51650.1"/>
    <property type="molecule type" value="Genomic_DNA"/>
</dbReference>
<evidence type="ECO:0000313" key="5">
    <source>
        <dbReference type="Proteomes" id="UP000030143"/>
    </source>
</evidence>
<comment type="caution">
    <text evidence="4">The sequence shown here is derived from an EMBL/GenBank/DDBJ whole genome shotgun (WGS) entry which is preliminary data.</text>
</comment>
<feature type="transmembrane region" description="Helical" evidence="2">
    <location>
        <begin position="145"/>
        <end position="168"/>
    </location>
</feature>
<feature type="transmembrane region" description="Helical" evidence="2">
    <location>
        <begin position="106"/>
        <end position="125"/>
    </location>
</feature>
<keyword evidence="2" id="KW-0472">Membrane</keyword>
<dbReference type="PANTHER" id="PTHR23028">
    <property type="entry name" value="ACETYLTRANSFERASE"/>
    <property type="match status" value="1"/>
</dbReference>
<feature type="domain" description="Acyltransferase 3" evidence="3">
    <location>
        <begin position="101"/>
        <end position="504"/>
    </location>
</feature>
<evidence type="ECO:0000259" key="3">
    <source>
        <dbReference type="Pfam" id="PF01757"/>
    </source>
</evidence>
<accession>A0A0A2JH81</accession>
<evidence type="ECO:0000256" key="2">
    <source>
        <dbReference type="SAM" id="Phobius"/>
    </source>
</evidence>
<dbReference type="RefSeq" id="XP_016594575.1">
    <property type="nucleotide sequence ID" value="XM_016738003.1"/>
</dbReference>
<dbReference type="GeneID" id="27673422"/>
<gene>
    <name evidence="4" type="ORF">PEX2_007260</name>
</gene>
<proteinExistence type="predicted"/>
<sequence length="543" mass="61687">MTSHLEDRATTSASDIPLKDLESASSEPDSTITARWNGFSHFHPSNILAHPEGLAPKMSQEDWLAYSEDTWHKLTLALTPSFLQHLVGSSPPQPTKLHAIAALDGLRGWACLLVFNFHFLFTYTWKVAIGWGFGGENFGIHQLPFLHMLISGHIMVAIFFVLFGYVLSYKPLKTIRSRSFDQTFTVLASGTFRRAFRLYIPAIAGILCVFVAVRLGLYNYSHAVIKEGHTILGTNEQHPHVYKSFSKQSDDLWVTLATLMNPFDFGLYYNYYNPHLWTIPLEFRSSLILFIVIMGTSRLVAPVRMTVVSGLTWFCMRYGRWEIVLFLFGMLMAEVDLINGTWEPSARPAVGDDKTTIRLGPGSKTIIRVSRRGIWISLFVVGLYFGSCPNIGFKWTPFYSWLWHITPKTYPEPHRFAQTIGAVFIVFSINHSPDIQKLFTNPFSQYLGKISFAFYVVHGPVLHCLGYSIMPNIWKLTGKETNFQYCLGFLIGWLICLPVSIWLGDVFWRAVDIPSVKFARSLEDRLIFKGPTLGRPILATRAE</sequence>
<name>A0A0A2JH81_PENEN</name>
<organism evidence="4 5">
    <name type="scientific">Penicillium expansum</name>
    <name type="common">Blue mold rot fungus</name>
    <dbReference type="NCBI Taxonomy" id="27334"/>
    <lineage>
        <taxon>Eukaryota</taxon>
        <taxon>Fungi</taxon>
        <taxon>Dikarya</taxon>
        <taxon>Ascomycota</taxon>
        <taxon>Pezizomycotina</taxon>
        <taxon>Eurotiomycetes</taxon>
        <taxon>Eurotiomycetidae</taxon>
        <taxon>Eurotiales</taxon>
        <taxon>Aspergillaceae</taxon>
        <taxon>Penicillium</taxon>
    </lineage>
</organism>
<protein>
    <submittedName>
        <fullName evidence="4">Acyltransferase 3</fullName>
    </submittedName>
</protein>
<keyword evidence="2" id="KW-0812">Transmembrane</keyword>
<dbReference type="STRING" id="27334.A0A0A2JH81"/>
<keyword evidence="2" id="KW-1133">Transmembrane helix</keyword>
<dbReference type="HOGENOM" id="CLU_005679_13_5_1"/>
<dbReference type="PANTHER" id="PTHR23028:SF134">
    <property type="entry name" value="PUTATIVE (AFU_ORTHOLOGUE AFUA_4G08520)-RELATED"/>
    <property type="match status" value="1"/>
</dbReference>
<evidence type="ECO:0000256" key="1">
    <source>
        <dbReference type="SAM" id="MobiDB-lite"/>
    </source>
</evidence>
<dbReference type="Proteomes" id="UP000030143">
    <property type="component" value="Unassembled WGS sequence"/>
</dbReference>
<dbReference type="GO" id="GO:0016747">
    <property type="term" value="F:acyltransferase activity, transferring groups other than amino-acyl groups"/>
    <property type="evidence" value="ECO:0007669"/>
    <property type="project" value="InterPro"/>
</dbReference>
<feature type="transmembrane region" description="Helical" evidence="2">
    <location>
        <begin position="482"/>
        <end position="503"/>
    </location>
</feature>
<feature type="transmembrane region" description="Helical" evidence="2">
    <location>
        <begin position="198"/>
        <end position="217"/>
    </location>
</feature>
<reference evidence="4 5" key="1">
    <citation type="journal article" date="2015" name="Mol. Plant Microbe Interact.">
        <title>Genome, transcriptome, and functional analyses of Penicillium expansum provide new insights into secondary metabolism and pathogenicity.</title>
        <authorList>
            <person name="Ballester A.R."/>
            <person name="Marcet-Houben M."/>
            <person name="Levin E."/>
            <person name="Sela N."/>
            <person name="Selma-Lazaro C."/>
            <person name="Carmona L."/>
            <person name="Wisniewski M."/>
            <person name="Droby S."/>
            <person name="Gonzalez-Candelas L."/>
            <person name="Gabaldon T."/>
        </authorList>
    </citation>
    <scope>NUCLEOTIDE SEQUENCE [LARGE SCALE GENOMIC DNA]</scope>
    <source>
        <strain evidence="4 5">MD-8</strain>
    </source>
</reference>
<feature type="region of interest" description="Disordered" evidence="1">
    <location>
        <begin position="1"/>
        <end position="29"/>
    </location>
</feature>
<evidence type="ECO:0000313" key="4">
    <source>
        <dbReference type="EMBL" id="KGO51650.1"/>
    </source>
</evidence>
<feature type="transmembrane region" description="Helical" evidence="2">
    <location>
        <begin position="373"/>
        <end position="393"/>
    </location>
</feature>
<feature type="transmembrane region" description="Helical" evidence="2">
    <location>
        <begin position="452"/>
        <end position="470"/>
    </location>
</feature>
<feature type="transmembrane region" description="Helical" evidence="2">
    <location>
        <begin position="283"/>
        <end position="301"/>
    </location>
</feature>
<dbReference type="InterPro" id="IPR050879">
    <property type="entry name" value="Acyltransferase_3"/>
</dbReference>
<keyword evidence="4" id="KW-0012">Acyltransferase</keyword>
<dbReference type="AlphaFoldDB" id="A0A0A2JH81"/>
<keyword evidence="4" id="KW-0808">Transferase</keyword>
<keyword evidence="5" id="KW-1185">Reference proteome</keyword>
<dbReference type="InterPro" id="IPR002656">
    <property type="entry name" value="Acyl_transf_3_dom"/>
</dbReference>
<dbReference type="VEuPathDB" id="FungiDB:PEXP_091760"/>
<dbReference type="Pfam" id="PF01757">
    <property type="entry name" value="Acyl_transf_3"/>
    <property type="match status" value="1"/>
</dbReference>